<comment type="similarity">
    <text evidence="1">Belongs to the short-chain dehydrogenases/reductases (SDR) family.</text>
</comment>
<dbReference type="eggNOG" id="COG1028">
    <property type="taxonomic scope" value="Bacteria"/>
</dbReference>
<dbReference type="InterPro" id="IPR002347">
    <property type="entry name" value="SDR_fam"/>
</dbReference>
<evidence type="ECO:0000256" key="2">
    <source>
        <dbReference type="ARBA" id="ARBA00022857"/>
    </source>
</evidence>
<proteinExistence type="inferred from homology"/>
<sequence>MDIQTLFGLDGKVALVTGGATGIGRMAAESLMRAGATVLIASRKGDACEAVAKELNAMGASGKVIGFAGDVGSEEGVDALVAAVKGHTDTLDILMNNAGITWGAPLGQFPYSAWSKVMDVNVAGMFDLTQKLLTMLTAGASVDDPARVINVGSVMGQREMGDGAYSYSMSKAAVHHMTKILGKELAGNAVTVNALAPGPFVSRMTAFATHDEDMRSRVGDDVPIGRVGRDEDIGGCMLFLCGRGGAYVTGAVIPVSGGINVMSGPNIFEQALH</sequence>
<dbReference type="STRING" id="1300350.Z948_95"/>
<dbReference type="PRINTS" id="PR00081">
    <property type="entry name" value="GDHRDH"/>
</dbReference>
<protein>
    <submittedName>
        <fullName evidence="4">3-oxoacyl-ACP reductase</fullName>
    </submittedName>
</protein>
<dbReference type="PROSITE" id="PS00061">
    <property type="entry name" value="ADH_SHORT"/>
    <property type="match status" value="1"/>
</dbReference>
<dbReference type="Proteomes" id="UP000027734">
    <property type="component" value="Unassembled WGS sequence"/>
</dbReference>
<keyword evidence="5" id="KW-1185">Reference proteome</keyword>
<accession>A0A073IRV3</accession>
<keyword evidence="2" id="KW-0521">NADP</keyword>
<evidence type="ECO:0000256" key="3">
    <source>
        <dbReference type="ARBA" id="ARBA00023002"/>
    </source>
</evidence>
<dbReference type="Pfam" id="PF13561">
    <property type="entry name" value="adh_short_C2"/>
    <property type="match status" value="1"/>
</dbReference>
<dbReference type="InterPro" id="IPR036291">
    <property type="entry name" value="NAD(P)-bd_dom_sf"/>
</dbReference>
<dbReference type="PRINTS" id="PR00080">
    <property type="entry name" value="SDRFAMILY"/>
</dbReference>
<dbReference type="InterPro" id="IPR020904">
    <property type="entry name" value="Sc_DH/Rdtase_CS"/>
</dbReference>
<dbReference type="InterPro" id="IPR052178">
    <property type="entry name" value="Sec_Metab_Biosynth_SDR"/>
</dbReference>
<dbReference type="OrthoDB" id="286404at2"/>
<name>A0A073IRV3_9RHOB</name>
<gene>
    <name evidence="4" type="ORF">DSW25_16900</name>
</gene>
<reference evidence="4 5" key="1">
    <citation type="submission" date="2014-01" db="EMBL/GenBank/DDBJ databases">
        <title>Sulfitobacter donghicola JCM 14565 Genome Sequencing.</title>
        <authorList>
            <person name="Lai Q."/>
            <person name="Hong Z."/>
        </authorList>
    </citation>
    <scope>NUCLEOTIDE SEQUENCE [LARGE SCALE GENOMIC DNA]</scope>
    <source>
        <strain evidence="4 5">JCM 14565</strain>
    </source>
</reference>
<dbReference type="AlphaFoldDB" id="A0A073IRV3"/>
<comment type="caution">
    <text evidence="4">The sequence shown here is derived from an EMBL/GenBank/DDBJ whole genome shotgun (WGS) entry which is preliminary data.</text>
</comment>
<keyword evidence="3" id="KW-0560">Oxidoreductase</keyword>
<dbReference type="PANTHER" id="PTHR43618:SF8">
    <property type="entry name" value="7ALPHA-HYDROXYSTEROID DEHYDROGENASE"/>
    <property type="match status" value="1"/>
</dbReference>
<evidence type="ECO:0000313" key="4">
    <source>
        <dbReference type="EMBL" id="KEJ88122.1"/>
    </source>
</evidence>
<dbReference type="GO" id="GO:0016491">
    <property type="term" value="F:oxidoreductase activity"/>
    <property type="evidence" value="ECO:0007669"/>
    <property type="project" value="UniProtKB-KW"/>
</dbReference>
<dbReference type="RefSeq" id="WP_025057621.1">
    <property type="nucleotide sequence ID" value="NZ_JAMC01000008.1"/>
</dbReference>
<dbReference type="EMBL" id="JAMC01000008">
    <property type="protein sequence ID" value="KEJ88122.1"/>
    <property type="molecule type" value="Genomic_DNA"/>
</dbReference>
<dbReference type="PANTHER" id="PTHR43618">
    <property type="entry name" value="7-ALPHA-HYDROXYSTEROID DEHYDROGENASE"/>
    <property type="match status" value="1"/>
</dbReference>
<evidence type="ECO:0000313" key="5">
    <source>
        <dbReference type="Proteomes" id="UP000027734"/>
    </source>
</evidence>
<evidence type="ECO:0000256" key="1">
    <source>
        <dbReference type="ARBA" id="ARBA00006484"/>
    </source>
</evidence>
<organism evidence="4 5">
    <name type="scientific">Sulfitobacter donghicola DSW-25 = KCTC 12864 = JCM 14565</name>
    <dbReference type="NCBI Taxonomy" id="1300350"/>
    <lineage>
        <taxon>Bacteria</taxon>
        <taxon>Pseudomonadati</taxon>
        <taxon>Pseudomonadota</taxon>
        <taxon>Alphaproteobacteria</taxon>
        <taxon>Rhodobacterales</taxon>
        <taxon>Roseobacteraceae</taxon>
        <taxon>Sulfitobacter</taxon>
    </lineage>
</organism>
<dbReference type="FunFam" id="3.40.50.720:FF:000084">
    <property type="entry name" value="Short-chain dehydrogenase reductase"/>
    <property type="match status" value="1"/>
</dbReference>
<dbReference type="Gene3D" id="3.40.50.720">
    <property type="entry name" value="NAD(P)-binding Rossmann-like Domain"/>
    <property type="match status" value="1"/>
</dbReference>
<dbReference type="SUPFAM" id="SSF51735">
    <property type="entry name" value="NAD(P)-binding Rossmann-fold domains"/>
    <property type="match status" value="1"/>
</dbReference>